<keyword evidence="3" id="KW-1185">Reference proteome</keyword>
<sequence>MLPRCGIRRRTAFLTDVEGDLSYFIRYTELSKVVTWSNGALAFRDNTSHFVYGGDVFDRGDDLGFSKALIKFYDTHPTRVHLILGNRDINKMVFGLTMRQMLEEAQLSPEMAQRLLFPITLANYSGEGKKFLSYPEYLREKGLPPKMSKTTFVQWALTYKMGAASTFKYRLRELKQERGDNVTDEDVAQSFLDAASPGGVYYEYLKRGKIADIVDGALFVHGIVANLNVGFVPSKQSFIENEPVQGCNFMTNCGSAEEWVNALNNFKEEGFREWGSGGSGIFLRQYAYPVSVVPYSVVVQSLVGLNGPKYLELDAVEFLNRSGVTTVCGGHKPSGDSPSIVQQPGLISLAADNSYCGGDGTRGASCMEVLIEEDGAVRVHGLRADGAPYDFEATGRLLGRHLGGGWWVKLKLSDNLYEAQRTYDGYRSKEVQLLTADEVEKRLSEWNQPPIGGEAPKRWSEKELAPRPKVLKTKRSPHSGDG</sequence>
<evidence type="ECO:0000313" key="2">
    <source>
        <dbReference type="EMBL" id="ORC90427.1"/>
    </source>
</evidence>
<reference evidence="2 3" key="1">
    <citation type="submission" date="2017-03" db="EMBL/GenBank/DDBJ databases">
        <title>An alternative strategy for trypanosome survival in the mammalian bloodstream revealed through genome and transcriptome analysis of the ubiquitous bovine parasite Trypanosoma (Megatrypanum) theileri.</title>
        <authorList>
            <person name="Kelly S."/>
            <person name="Ivens A."/>
            <person name="Mott A."/>
            <person name="O'Neill E."/>
            <person name="Emms D."/>
            <person name="Macleod O."/>
            <person name="Voorheis P."/>
            <person name="Matthews J."/>
            <person name="Matthews K."/>
            <person name="Carrington M."/>
        </authorList>
    </citation>
    <scope>NUCLEOTIDE SEQUENCE [LARGE SCALE GENOMIC DNA]</scope>
    <source>
        <strain evidence="2">Edinburgh</strain>
    </source>
</reference>
<feature type="region of interest" description="Disordered" evidence="1">
    <location>
        <begin position="445"/>
        <end position="482"/>
    </location>
</feature>
<accession>A0A1X0P0G0</accession>
<dbReference type="PANTHER" id="PTHR42254:SF1">
    <property type="entry name" value="CALCINEURIN-LIKE PHOSPHOESTERASE DOMAIN-CONTAINING PROTEIN"/>
    <property type="match status" value="1"/>
</dbReference>
<gene>
    <name evidence="2" type="ORF">TM35_000082250</name>
</gene>
<dbReference type="OrthoDB" id="426586at2759"/>
<dbReference type="RefSeq" id="XP_028884493.1">
    <property type="nucleotide sequence ID" value="XM_029024090.1"/>
</dbReference>
<dbReference type="Gene3D" id="3.60.21.10">
    <property type="match status" value="1"/>
</dbReference>
<protein>
    <submittedName>
        <fullName evidence="2">Uncharacterized protein</fullName>
    </submittedName>
</protein>
<dbReference type="PANTHER" id="PTHR42254">
    <property type="entry name" value="METALLOPHOS DOMAIN-CONTAINING PROTEIN"/>
    <property type="match status" value="1"/>
</dbReference>
<evidence type="ECO:0000256" key="1">
    <source>
        <dbReference type="SAM" id="MobiDB-lite"/>
    </source>
</evidence>
<feature type="compositionally biased region" description="Basic residues" evidence="1">
    <location>
        <begin position="469"/>
        <end position="482"/>
    </location>
</feature>
<dbReference type="EMBL" id="NBCO01000008">
    <property type="protein sequence ID" value="ORC90427.1"/>
    <property type="molecule type" value="Genomic_DNA"/>
</dbReference>
<dbReference type="STRING" id="67003.A0A1X0P0G0"/>
<comment type="caution">
    <text evidence="2">The sequence shown here is derived from an EMBL/GenBank/DDBJ whole genome shotgun (WGS) entry which is preliminary data.</text>
</comment>
<dbReference type="GeneID" id="39983870"/>
<organism evidence="2 3">
    <name type="scientific">Trypanosoma theileri</name>
    <dbReference type="NCBI Taxonomy" id="67003"/>
    <lineage>
        <taxon>Eukaryota</taxon>
        <taxon>Discoba</taxon>
        <taxon>Euglenozoa</taxon>
        <taxon>Kinetoplastea</taxon>
        <taxon>Metakinetoplastina</taxon>
        <taxon>Trypanosomatida</taxon>
        <taxon>Trypanosomatidae</taxon>
        <taxon>Trypanosoma</taxon>
    </lineage>
</organism>
<dbReference type="Proteomes" id="UP000192257">
    <property type="component" value="Unassembled WGS sequence"/>
</dbReference>
<dbReference type="SUPFAM" id="SSF56300">
    <property type="entry name" value="Metallo-dependent phosphatases"/>
    <property type="match status" value="1"/>
</dbReference>
<proteinExistence type="predicted"/>
<name>A0A1X0P0G0_9TRYP</name>
<dbReference type="AlphaFoldDB" id="A0A1X0P0G0"/>
<dbReference type="InterPro" id="IPR029052">
    <property type="entry name" value="Metallo-depent_PP-like"/>
</dbReference>
<feature type="compositionally biased region" description="Basic and acidic residues" evidence="1">
    <location>
        <begin position="455"/>
        <end position="466"/>
    </location>
</feature>
<dbReference type="VEuPathDB" id="TriTrypDB:TM35_000082250"/>
<evidence type="ECO:0000313" key="3">
    <source>
        <dbReference type="Proteomes" id="UP000192257"/>
    </source>
</evidence>